<dbReference type="EMBL" id="FMTY01000003">
    <property type="protein sequence ID" value="SCX09576.1"/>
    <property type="molecule type" value="Genomic_DNA"/>
</dbReference>
<dbReference type="RefSeq" id="WP_023577279.1">
    <property type="nucleotide sequence ID" value="NZ_CBCSBQ010000006.1"/>
</dbReference>
<evidence type="ECO:0000256" key="2">
    <source>
        <dbReference type="ARBA" id="ARBA00022763"/>
    </source>
</evidence>
<name>A0A1G4VNT2_9FLAO</name>
<evidence type="ECO:0000256" key="4">
    <source>
        <dbReference type="ARBA" id="ARBA00022833"/>
    </source>
</evidence>
<dbReference type="Pfam" id="PF21175">
    <property type="entry name" value="RecR_C"/>
    <property type="match status" value="1"/>
</dbReference>
<dbReference type="PROSITE" id="PS50880">
    <property type="entry name" value="TOPRIM"/>
    <property type="match status" value="1"/>
</dbReference>
<feature type="zinc finger region" description="C4-type" evidence="7">
    <location>
        <begin position="58"/>
        <end position="73"/>
    </location>
</feature>
<dbReference type="Gene3D" id="6.10.250.240">
    <property type="match status" value="1"/>
</dbReference>
<accession>A0A1G4VNT2</accession>
<dbReference type="CDD" id="cd01025">
    <property type="entry name" value="TOPRIM_recR"/>
    <property type="match status" value="1"/>
</dbReference>
<feature type="domain" description="Toprim" evidence="8">
    <location>
        <begin position="81"/>
        <end position="176"/>
    </location>
</feature>
<dbReference type="PANTHER" id="PTHR30446">
    <property type="entry name" value="RECOMBINATION PROTEIN RECR"/>
    <property type="match status" value="1"/>
</dbReference>
<dbReference type="GO" id="GO:0008270">
    <property type="term" value="F:zinc ion binding"/>
    <property type="evidence" value="ECO:0007669"/>
    <property type="project" value="UniProtKB-KW"/>
</dbReference>
<dbReference type="Gene3D" id="1.10.8.420">
    <property type="entry name" value="RecR Domain 1"/>
    <property type="match status" value="1"/>
</dbReference>
<dbReference type="GO" id="GO:0003677">
    <property type="term" value="F:DNA binding"/>
    <property type="evidence" value="ECO:0007669"/>
    <property type="project" value="UniProtKB-UniRule"/>
</dbReference>
<dbReference type="Proteomes" id="UP000182124">
    <property type="component" value="Unassembled WGS sequence"/>
</dbReference>
<dbReference type="Gene3D" id="3.30.60.80">
    <property type="match status" value="1"/>
</dbReference>
<keyword evidence="2 7" id="KW-0227">DNA damage</keyword>
<protein>
    <recommendedName>
        <fullName evidence="7">Recombination protein RecR</fullName>
    </recommendedName>
</protein>
<evidence type="ECO:0000256" key="7">
    <source>
        <dbReference type="HAMAP-Rule" id="MF_00017"/>
    </source>
</evidence>
<dbReference type="InterPro" id="IPR015967">
    <property type="entry name" value="Rcmb_RecR_Znf"/>
</dbReference>
<dbReference type="Pfam" id="PF13662">
    <property type="entry name" value="Toprim_4"/>
    <property type="match status" value="1"/>
</dbReference>
<dbReference type="GO" id="GO:0006281">
    <property type="term" value="P:DNA repair"/>
    <property type="evidence" value="ECO:0007669"/>
    <property type="project" value="UniProtKB-UniRule"/>
</dbReference>
<dbReference type="SUPFAM" id="SSF111304">
    <property type="entry name" value="Recombination protein RecR"/>
    <property type="match status" value="1"/>
</dbReference>
<evidence type="ECO:0000313" key="9">
    <source>
        <dbReference type="EMBL" id="SCX09576.1"/>
    </source>
</evidence>
<keyword evidence="1 7" id="KW-0479">Metal-binding</keyword>
<dbReference type="Pfam" id="PF02132">
    <property type="entry name" value="RecR_ZnF"/>
    <property type="match status" value="1"/>
</dbReference>
<keyword evidence="5 7" id="KW-0233">DNA recombination</keyword>
<dbReference type="HAMAP" id="MF_00017">
    <property type="entry name" value="RecR"/>
    <property type="match status" value="1"/>
</dbReference>
<dbReference type="NCBIfam" id="TIGR00615">
    <property type="entry name" value="recR"/>
    <property type="match status" value="1"/>
</dbReference>
<dbReference type="Pfam" id="PF21176">
    <property type="entry name" value="RecR_HhH"/>
    <property type="match status" value="1"/>
</dbReference>
<dbReference type="AlphaFoldDB" id="A0A1G4VNT2"/>
<dbReference type="InterPro" id="IPR023627">
    <property type="entry name" value="Rcmb_RecR"/>
</dbReference>
<comment type="function">
    <text evidence="7">May play a role in DNA repair. It seems to be involved in an RecBC-independent recombinational process of DNA repair. It may act with RecF and RecO.</text>
</comment>
<dbReference type="InterPro" id="IPR034137">
    <property type="entry name" value="TOPRIM_RecR"/>
</dbReference>
<sequence>MEFSSKLLERAVNEMAQLPGIGKRTALRLVLHLLKQPKEQTELLTSALLKMREEIKFCKECHNISDVDVCEICANPSRDQSVICVVEDIRDVMALENTGIFKGLYHVLGGKISPIDGVGPSQLNIHSLVDKVKSGSVKEVIFALSSTMEGDTTNFYIYKQIKDCEVTTSAIARGIAIGDELEYADEVTLGRSLMHRIPFESSLKNM</sequence>
<dbReference type="PANTHER" id="PTHR30446:SF0">
    <property type="entry name" value="RECOMBINATION PROTEIN RECR"/>
    <property type="match status" value="1"/>
</dbReference>
<dbReference type="PROSITE" id="PS01300">
    <property type="entry name" value="RECR"/>
    <property type="match status" value="1"/>
</dbReference>
<reference evidence="9 10" key="1">
    <citation type="submission" date="2016-10" db="EMBL/GenBank/DDBJ databases">
        <authorList>
            <person name="de Groot N.N."/>
        </authorList>
    </citation>
    <scope>NUCLEOTIDE SEQUENCE [LARGE SCALE GENOMIC DNA]</scope>
    <source>
        <strain evidence="9 10">CGMCC 1.3801</strain>
    </source>
</reference>
<dbReference type="STRING" id="329186.SAMN02927925_01410"/>
<dbReference type="Gene3D" id="3.40.1360.10">
    <property type="match status" value="1"/>
</dbReference>
<gene>
    <name evidence="7" type="primary">recR</name>
    <name evidence="9" type="ORF">SAMN02927925_01410</name>
</gene>
<dbReference type="InterPro" id="IPR000093">
    <property type="entry name" value="DNA_Rcmb_RecR"/>
</dbReference>
<evidence type="ECO:0000256" key="5">
    <source>
        <dbReference type="ARBA" id="ARBA00023172"/>
    </source>
</evidence>
<evidence type="ECO:0000313" key="10">
    <source>
        <dbReference type="Proteomes" id="UP000182124"/>
    </source>
</evidence>
<dbReference type="SMART" id="SM00493">
    <property type="entry name" value="TOPRIM"/>
    <property type="match status" value="1"/>
</dbReference>
<dbReference type="eggNOG" id="COG0353">
    <property type="taxonomic scope" value="Bacteria"/>
</dbReference>
<evidence type="ECO:0000256" key="6">
    <source>
        <dbReference type="ARBA" id="ARBA00023204"/>
    </source>
</evidence>
<evidence type="ECO:0000256" key="1">
    <source>
        <dbReference type="ARBA" id="ARBA00022723"/>
    </source>
</evidence>
<keyword evidence="3 7" id="KW-0863">Zinc-finger</keyword>
<dbReference type="InterPro" id="IPR006171">
    <property type="entry name" value="TOPRIM_dom"/>
</dbReference>
<evidence type="ECO:0000259" key="8">
    <source>
        <dbReference type="PROSITE" id="PS50880"/>
    </source>
</evidence>
<comment type="similarity">
    <text evidence="7">Belongs to the RecR family.</text>
</comment>
<organism evidence="9 10">
    <name type="scientific">Flavobacterium saliperosum</name>
    <dbReference type="NCBI Taxonomy" id="329186"/>
    <lineage>
        <taxon>Bacteria</taxon>
        <taxon>Pseudomonadati</taxon>
        <taxon>Bacteroidota</taxon>
        <taxon>Flavobacteriia</taxon>
        <taxon>Flavobacteriales</taxon>
        <taxon>Flavobacteriaceae</taxon>
        <taxon>Flavobacterium</taxon>
    </lineage>
</organism>
<keyword evidence="6 7" id="KW-0234">DNA repair</keyword>
<keyword evidence="4 7" id="KW-0862">Zinc</keyword>
<dbReference type="GO" id="GO:0006310">
    <property type="term" value="P:DNA recombination"/>
    <property type="evidence" value="ECO:0007669"/>
    <property type="project" value="UniProtKB-UniRule"/>
</dbReference>
<evidence type="ECO:0000256" key="3">
    <source>
        <dbReference type="ARBA" id="ARBA00022771"/>
    </source>
</evidence>
<proteinExistence type="inferred from homology"/>